<proteinExistence type="predicted"/>
<evidence type="ECO:0000256" key="1">
    <source>
        <dbReference type="ARBA" id="ARBA00023002"/>
    </source>
</evidence>
<dbReference type="PANTHER" id="PTHR43157:SF31">
    <property type="entry name" value="PHOSPHATIDYLINOSITOL-GLYCAN BIOSYNTHESIS CLASS F PROTEIN"/>
    <property type="match status" value="1"/>
</dbReference>
<keyword evidence="3" id="KW-1185">Reference proteome</keyword>
<dbReference type="GO" id="GO:0016491">
    <property type="term" value="F:oxidoreductase activity"/>
    <property type="evidence" value="ECO:0007669"/>
    <property type="project" value="UniProtKB-KW"/>
</dbReference>
<organism evidence="2 3">
    <name type="scientific">Sphagnurus paluster</name>
    <dbReference type="NCBI Taxonomy" id="117069"/>
    <lineage>
        <taxon>Eukaryota</taxon>
        <taxon>Fungi</taxon>
        <taxon>Dikarya</taxon>
        <taxon>Basidiomycota</taxon>
        <taxon>Agaricomycotina</taxon>
        <taxon>Agaricomycetes</taxon>
        <taxon>Agaricomycetidae</taxon>
        <taxon>Agaricales</taxon>
        <taxon>Tricholomatineae</taxon>
        <taxon>Lyophyllaceae</taxon>
        <taxon>Sphagnurus</taxon>
    </lineage>
</organism>
<dbReference type="SUPFAM" id="SSF51735">
    <property type="entry name" value="NAD(P)-binding Rossmann-fold domains"/>
    <property type="match status" value="1"/>
</dbReference>
<name>A0A9P7GMC5_9AGAR</name>
<dbReference type="Proteomes" id="UP000717328">
    <property type="component" value="Unassembled WGS sequence"/>
</dbReference>
<dbReference type="Gene3D" id="3.40.50.720">
    <property type="entry name" value="NAD(P)-binding Rossmann-like Domain"/>
    <property type="match status" value="1"/>
</dbReference>
<comment type="caution">
    <text evidence="2">The sequence shown here is derived from an EMBL/GenBank/DDBJ whole genome shotgun (WGS) entry which is preliminary data.</text>
</comment>
<dbReference type="PANTHER" id="PTHR43157">
    <property type="entry name" value="PHOSPHATIDYLINOSITOL-GLYCAN BIOSYNTHESIS CLASS F PROTEIN-RELATED"/>
    <property type="match status" value="1"/>
</dbReference>
<dbReference type="InterPro" id="IPR036291">
    <property type="entry name" value="NAD(P)-bd_dom_sf"/>
</dbReference>
<reference evidence="2" key="2">
    <citation type="submission" date="2021-10" db="EMBL/GenBank/DDBJ databases">
        <title>Phylogenomics reveals ancestral predisposition of the termite-cultivated fungus Termitomyces towards a domesticated lifestyle.</title>
        <authorList>
            <person name="Auxier B."/>
            <person name="Grum-Grzhimaylo A."/>
            <person name="Cardenas M.E."/>
            <person name="Lodge J.D."/>
            <person name="Laessoe T."/>
            <person name="Pedersen O."/>
            <person name="Smith M.E."/>
            <person name="Kuyper T.W."/>
            <person name="Franco-Molano E.A."/>
            <person name="Baroni T.J."/>
            <person name="Aanen D.K."/>
        </authorList>
    </citation>
    <scope>NUCLEOTIDE SEQUENCE</scope>
    <source>
        <strain evidence="2">D49</strain>
    </source>
</reference>
<evidence type="ECO:0000313" key="3">
    <source>
        <dbReference type="Proteomes" id="UP000717328"/>
    </source>
</evidence>
<sequence>MAGRSEQRAKDAITLLDKEGREPGLGEVIFHELDLKDPRDAKASAERFMERETKLDVLINNAALIAGLGKPTKNNDGVQDNMATKYALNYTA</sequence>
<gene>
    <name evidence="2" type="ORF">H0H81_004988</name>
</gene>
<dbReference type="AlphaFoldDB" id="A0A9P7GMC5"/>
<keyword evidence="1" id="KW-0560">Oxidoreductase</keyword>
<reference evidence="2" key="1">
    <citation type="submission" date="2021-02" db="EMBL/GenBank/DDBJ databases">
        <authorList>
            <person name="Nieuwenhuis M."/>
            <person name="Van De Peppel L.J.J."/>
        </authorList>
    </citation>
    <scope>NUCLEOTIDE SEQUENCE</scope>
    <source>
        <strain evidence="2">D49</strain>
    </source>
</reference>
<dbReference type="OrthoDB" id="191139at2759"/>
<dbReference type="EMBL" id="JABCKI010000126">
    <property type="protein sequence ID" value="KAG5652444.1"/>
    <property type="molecule type" value="Genomic_DNA"/>
</dbReference>
<evidence type="ECO:0000313" key="2">
    <source>
        <dbReference type="EMBL" id="KAG5652444.1"/>
    </source>
</evidence>
<accession>A0A9P7GMC5</accession>
<protein>
    <submittedName>
        <fullName evidence="2">Uncharacterized protein</fullName>
    </submittedName>
</protein>